<dbReference type="SUPFAM" id="SSF56112">
    <property type="entry name" value="Protein kinase-like (PK-like)"/>
    <property type="match status" value="1"/>
</dbReference>
<sequence length="239" mass="27425">MNRPLVLPAGESPTSTFQRWWDTHGEWVEAPNQRRDGESGVQRLRLRDASQPLLYSKRQIGHLYRTFAHPFGRPTALRELRALQAFADAGVRVPQVIYCGTRQQAGQWQALLITAELDGFVSLENWYRDGHAARHGTLVHQRMLAAVGVALSRIHRARWQHGCCYPKHIFLRVHGVGDAAWVEVALLDLEKSRRRLRRSAAARHDLRQLNRHRQDMPVEDWLRLLAAHTTASEADIHVI</sequence>
<name>A0A8E2U2Q4_9GAMM</name>
<organism evidence="1 2">
    <name type="scientific">Stutzerimonas degradans</name>
    <dbReference type="NCBI Taxonomy" id="2968968"/>
    <lineage>
        <taxon>Bacteria</taxon>
        <taxon>Pseudomonadati</taxon>
        <taxon>Pseudomonadota</taxon>
        <taxon>Gammaproteobacteria</taxon>
        <taxon>Pseudomonadales</taxon>
        <taxon>Pseudomonadaceae</taxon>
        <taxon>Stutzerimonas</taxon>
    </lineage>
</organism>
<protein>
    <submittedName>
        <fullName evidence="1">InaA protein</fullName>
    </submittedName>
</protein>
<dbReference type="RefSeq" id="WP_102827674.1">
    <property type="nucleotide sequence ID" value="NZ_CP065721.1"/>
</dbReference>
<evidence type="ECO:0000313" key="2">
    <source>
        <dbReference type="Proteomes" id="UP000235881"/>
    </source>
</evidence>
<dbReference type="InterPro" id="IPR011009">
    <property type="entry name" value="Kinase-like_dom_sf"/>
</dbReference>
<gene>
    <name evidence="1" type="ORF">CXK95_03940</name>
</gene>
<accession>A0A8E2U2Q4</accession>
<reference evidence="1 2" key="1">
    <citation type="submission" date="2018-01" db="EMBL/GenBank/DDBJ databases">
        <title>Denitrification phenotypes of diverse strains of Pseudomonas stutzeri.</title>
        <authorList>
            <person name="Milligan D.A."/>
            <person name="Bergaust L."/>
            <person name="Bakken L.R."/>
            <person name="Frostegard A."/>
        </authorList>
    </citation>
    <scope>NUCLEOTIDE SEQUENCE [LARGE SCALE GENOMIC DNA]</scope>
    <source>
        <strain evidence="1 2">DSM 50238</strain>
    </source>
</reference>
<dbReference type="Pfam" id="PF06293">
    <property type="entry name" value="Kdo"/>
    <property type="match status" value="1"/>
</dbReference>
<dbReference type="PIRSF" id="PIRSF026326">
    <property type="entry name" value="InaA"/>
    <property type="match status" value="1"/>
</dbReference>
<evidence type="ECO:0000313" key="1">
    <source>
        <dbReference type="EMBL" id="PNF78460.1"/>
    </source>
</evidence>
<comment type="caution">
    <text evidence="1">The sequence shown here is derived from an EMBL/GenBank/DDBJ whole genome shotgun (WGS) entry which is preliminary data.</text>
</comment>
<proteinExistence type="predicted"/>
<dbReference type="Proteomes" id="UP000235881">
    <property type="component" value="Unassembled WGS sequence"/>
</dbReference>
<keyword evidence="2" id="KW-1185">Reference proteome</keyword>
<dbReference type="InterPro" id="IPR027023">
    <property type="entry name" value="Put_LipoPS_kinase_InaA"/>
</dbReference>
<dbReference type="AlphaFoldDB" id="A0A8E2U2Q4"/>
<dbReference type="EMBL" id="POUK01000001">
    <property type="protein sequence ID" value="PNF78460.1"/>
    <property type="molecule type" value="Genomic_DNA"/>
</dbReference>